<organism evidence="5 6">
    <name type="scientific">Rattus norvegicus</name>
    <name type="common">Rat</name>
    <dbReference type="NCBI Taxonomy" id="10116"/>
    <lineage>
        <taxon>Eukaryota</taxon>
        <taxon>Metazoa</taxon>
        <taxon>Chordata</taxon>
        <taxon>Craniata</taxon>
        <taxon>Vertebrata</taxon>
        <taxon>Euteleostomi</taxon>
        <taxon>Mammalia</taxon>
        <taxon>Eutheria</taxon>
        <taxon>Euarchontoglires</taxon>
        <taxon>Glires</taxon>
        <taxon>Rodentia</taxon>
        <taxon>Myomorpha</taxon>
        <taxon>Muroidea</taxon>
        <taxon>Muridae</taxon>
        <taxon>Murinae</taxon>
        <taxon>Rattus</taxon>
    </lineage>
</organism>
<dbReference type="Ensembl" id="ENSRNOT00000160947.1">
    <property type="protein sequence ID" value="ENSRNOP00000111214.1"/>
    <property type="gene ID" value="ENSRNOG00000005102.8"/>
</dbReference>
<accession>A0ABK0M029</accession>
<evidence type="ECO:0007829" key="7">
    <source>
        <dbReference type="PeptideAtlas" id="A0ABK0M029"/>
    </source>
</evidence>
<dbReference type="RGD" id="1563761">
    <property type="gene designation" value="Washc3"/>
</dbReference>
<gene>
    <name evidence="5" type="primary">Washc3</name>
</gene>
<proteinExistence type="evidence at protein level"/>
<comment type="similarity">
    <text evidence="1">Belongs to the CCDC53 family.</text>
</comment>
<feature type="region of interest" description="Disordered" evidence="4">
    <location>
        <begin position="93"/>
        <end position="126"/>
    </location>
</feature>
<name>A0ABK0M029_RAT</name>
<keyword evidence="6" id="KW-1185">Reference proteome</keyword>
<sequence length="231" mass="25484">MDEDGLPLMGSGIDLTKVPAIQQKRTVAFLNQFVVHTVQFLNRFSAVCEEKLADLSLRIQQIETTLNILDAKLSSIPGLEDVTVDMSPLSVTAVTNGSHSETTAEQLQQNSTQDSGVQQGEAPSENVLTVAKDPRYARYLKMVQVGVPVMAIRDKMISEGLDPELLEKPDAPVPSGESEKAIEESSESTQVPQVSHSILTCWRDGWSLSRKYQHPLETRWKPKSQTLPRSA</sequence>
<dbReference type="Pfam" id="PF10152">
    <property type="entry name" value="CCDC53"/>
    <property type="match status" value="1"/>
</dbReference>
<evidence type="ECO:0000313" key="5">
    <source>
        <dbReference type="Ensembl" id="ENSRNOP00000111214.1"/>
    </source>
</evidence>
<protein>
    <recommendedName>
        <fullName evidence="2">WASH complex subunit 3</fullName>
    </recommendedName>
    <alternativeName>
        <fullName evidence="3">Coiled-coil domain-containing protein 53</fullName>
    </alternativeName>
</protein>
<reference evidence="5" key="2">
    <citation type="submission" date="2025-08" db="UniProtKB">
        <authorList>
            <consortium name="Ensembl"/>
        </authorList>
    </citation>
    <scope>IDENTIFICATION</scope>
    <source>
        <strain evidence="5">Brown Norway</strain>
    </source>
</reference>
<dbReference type="Gene3D" id="1.20.5.110">
    <property type="match status" value="1"/>
</dbReference>
<dbReference type="PANTHER" id="PTHR13015">
    <property type="entry name" value="PROTEIN AD-016-RELATED"/>
    <property type="match status" value="1"/>
</dbReference>
<dbReference type="InterPro" id="IPR019309">
    <property type="entry name" value="WASHC3"/>
</dbReference>
<evidence type="ECO:0000256" key="4">
    <source>
        <dbReference type="SAM" id="MobiDB-lite"/>
    </source>
</evidence>
<feature type="compositionally biased region" description="Polar residues" evidence="4">
    <location>
        <begin position="93"/>
        <end position="118"/>
    </location>
</feature>
<evidence type="ECO:0000313" key="6">
    <source>
        <dbReference type="Proteomes" id="UP000002494"/>
    </source>
</evidence>
<evidence type="ECO:0000256" key="2">
    <source>
        <dbReference type="ARBA" id="ARBA00013578"/>
    </source>
</evidence>
<evidence type="ECO:0000256" key="1">
    <source>
        <dbReference type="ARBA" id="ARBA00006290"/>
    </source>
</evidence>
<dbReference type="Proteomes" id="UP000002494">
    <property type="component" value="Chromosome 7"/>
</dbReference>
<keyword evidence="7" id="KW-1267">Proteomics identification</keyword>
<dbReference type="PANTHER" id="PTHR13015:SF0">
    <property type="entry name" value="WASH COMPLEX SUBUNIT 3"/>
    <property type="match status" value="1"/>
</dbReference>
<evidence type="ECO:0000256" key="3">
    <source>
        <dbReference type="ARBA" id="ARBA00030721"/>
    </source>
</evidence>
<feature type="region of interest" description="Disordered" evidence="4">
    <location>
        <begin position="162"/>
        <end position="194"/>
    </location>
</feature>
<reference evidence="5" key="1">
    <citation type="submission" date="2024-01" db="EMBL/GenBank/DDBJ databases">
        <title>GRCr8: a new rat reference genome assembly contstructed from accurate long reads and long range scaffolding.</title>
        <authorList>
            <person name="Doris P.A."/>
            <person name="Kalbfleisch T."/>
            <person name="Li K."/>
            <person name="Howe K."/>
            <person name="Wood J."/>
        </authorList>
    </citation>
    <scope>NUCLEOTIDE SEQUENCE [LARGE SCALE GENOMIC DNA]</scope>
    <source>
        <strain evidence="5">Brown Norway</strain>
    </source>
</reference>
<dbReference type="GeneTree" id="ENSGT00390000014084"/>
<reference evidence="5" key="3">
    <citation type="submission" date="2025-09" db="UniProtKB">
        <authorList>
            <consortium name="Ensembl"/>
        </authorList>
    </citation>
    <scope>IDENTIFICATION</scope>
    <source>
        <strain evidence="5">Brown Norway</strain>
    </source>
</reference>